<dbReference type="GeneTree" id="ENSGT00940000163701"/>
<evidence type="ECO:0000313" key="3">
    <source>
        <dbReference type="Proteomes" id="UP000694397"/>
    </source>
</evidence>
<keyword evidence="3" id="KW-1185">Reference proteome</keyword>
<name>A0A8C9RYA1_SCLFO</name>
<dbReference type="Ensembl" id="ENSSFOT00015026095.2">
    <property type="protein sequence ID" value="ENSSFOP00015025812.2"/>
    <property type="gene ID" value="ENSSFOG00015016578.2"/>
</dbReference>
<dbReference type="Pfam" id="PF04749">
    <property type="entry name" value="PLAC8"/>
    <property type="match status" value="1"/>
</dbReference>
<dbReference type="NCBIfam" id="TIGR01571">
    <property type="entry name" value="A_thal_Cys_rich"/>
    <property type="match status" value="1"/>
</dbReference>
<accession>A0A8C9RYA1</accession>
<reference evidence="2" key="3">
    <citation type="submission" date="2025-09" db="UniProtKB">
        <authorList>
            <consortium name="Ensembl"/>
        </authorList>
    </citation>
    <scope>IDENTIFICATION</scope>
</reference>
<dbReference type="AlphaFoldDB" id="A0A8C9RYA1"/>
<organism evidence="2 3">
    <name type="scientific">Scleropages formosus</name>
    <name type="common">Asian bonytongue</name>
    <name type="synonym">Osteoglossum formosum</name>
    <dbReference type="NCBI Taxonomy" id="113540"/>
    <lineage>
        <taxon>Eukaryota</taxon>
        <taxon>Metazoa</taxon>
        <taxon>Chordata</taxon>
        <taxon>Craniata</taxon>
        <taxon>Vertebrata</taxon>
        <taxon>Euteleostomi</taxon>
        <taxon>Actinopterygii</taxon>
        <taxon>Neopterygii</taxon>
        <taxon>Teleostei</taxon>
        <taxon>Osteoglossocephala</taxon>
        <taxon>Osteoglossomorpha</taxon>
        <taxon>Osteoglossiformes</taxon>
        <taxon>Osteoglossidae</taxon>
        <taxon>Scleropages</taxon>
    </lineage>
</organism>
<gene>
    <name evidence="2" type="primary">LOC108929691</name>
</gene>
<dbReference type="InterPro" id="IPR006461">
    <property type="entry name" value="PLAC_motif_containing"/>
</dbReference>
<evidence type="ECO:0000313" key="2">
    <source>
        <dbReference type="Ensembl" id="ENSSFOP00015025812.2"/>
    </source>
</evidence>
<reference evidence="2 3" key="1">
    <citation type="submission" date="2019-04" db="EMBL/GenBank/DDBJ databases">
        <authorList>
            <consortium name="Wellcome Sanger Institute Data Sharing"/>
        </authorList>
    </citation>
    <scope>NUCLEOTIDE SEQUENCE [LARGE SCALE GENOMIC DNA]</scope>
</reference>
<comment type="similarity">
    <text evidence="1">Belongs to the cornifelin family.</text>
</comment>
<dbReference type="Proteomes" id="UP000694397">
    <property type="component" value="Chromosome 13"/>
</dbReference>
<reference evidence="2" key="2">
    <citation type="submission" date="2025-08" db="UniProtKB">
        <authorList>
            <consortium name="Ensembl"/>
        </authorList>
    </citation>
    <scope>IDENTIFICATION</scope>
</reference>
<protein>
    <submittedName>
        <fullName evidence="2">Cornifelin-like</fullName>
    </submittedName>
</protein>
<proteinExistence type="inferred from homology"/>
<dbReference type="PANTHER" id="PTHR15907">
    <property type="entry name" value="DUF614 FAMILY PROTEIN-RELATED"/>
    <property type="match status" value="1"/>
</dbReference>
<dbReference type="OrthoDB" id="1045822at2759"/>
<sequence>MFSLTKSKKLIHIGIKKAIAMTTDTNQWSTGIFDCFDDKPECKCIYAFFCLPCFACNTSGKFGQSPWLPILDYFGSVPPIALHTRFFMRQRYGIQGSIWEDCLYSTFCYPCVWCQMSREMKHHQ</sequence>
<evidence type="ECO:0000256" key="1">
    <source>
        <dbReference type="ARBA" id="ARBA00009024"/>
    </source>
</evidence>